<evidence type="ECO:0000256" key="1">
    <source>
        <dbReference type="SAM" id="MobiDB-lite"/>
    </source>
</evidence>
<reference evidence="3" key="1">
    <citation type="journal article" date="2013" name="Genome Announc.">
        <title>Draft genome sequence of the basidiomycetous yeast-like fungus Pseudozyma hubeiensis SY62, which produces an abundant amount of the biosurfactant mannosylerythritol lipids.</title>
        <authorList>
            <person name="Konishi M."/>
            <person name="Hatada Y."/>
            <person name="Horiuchi J."/>
        </authorList>
    </citation>
    <scope>NUCLEOTIDE SEQUENCE [LARGE SCALE GENOMIC DNA]</scope>
    <source>
        <strain evidence="3">SY62</strain>
    </source>
</reference>
<dbReference type="Proteomes" id="UP000014071">
    <property type="component" value="Unassembled WGS sequence"/>
</dbReference>
<name>R9P4K3_PSEHS</name>
<keyword evidence="3" id="KW-1185">Reference proteome</keyword>
<dbReference type="HOGENOM" id="CLU_2559280_0_0_1"/>
<evidence type="ECO:0000313" key="2">
    <source>
        <dbReference type="EMBL" id="GAC93035.1"/>
    </source>
</evidence>
<dbReference type="EMBL" id="DF238771">
    <property type="protein sequence ID" value="GAC93035.1"/>
    <property type="molecule type" value="Genomic_DNA"/>
</dbReference>
<gene>
    <name evidence="2" type="ORF">PHSY_000596</name>
</gene>
<dbReference type="GeneID" id="24105901"/>
<dbReference type="AlphaFoldDB" id="R9P4K3"/>
<protein>
    <submittedName>
        <fullName evidence="2">Uncharacterized protein</fullName>
    </submittedName>
</protein>
<accession>R9P4K3</accession>
<feature type="region of interest" description="Disordered" evidence="1">
    <location>
        <begin position="62"/>
        <end position="82"/>
    </location>
</feature>
<feature type="compositionally biased region" description="Polar residues" evidence="1">
    <location>
        <begin position="73"/>
        <end position="82"/>
    </location>
</feature>
<evidence type="ECO:0000313" key="3">
    <source>
        <dbReference type="Proteomes" id="UP000014071"/>
    </source>
</evidence>
<organism evidence="2 3">
    <name type="scientific">Pseudozyma hubeiensis (strain SY62)</name>
    <name type="common">Yeast</name>
    <dbReference type="NCBI Taxonomy" id="1305764"/>
    <lineage>
        <taxon>Eukaryota</taxon>
        <taxon>Fungi</taxon>
        <taxon>Dikarya</taxon>
        <taxon>Basidiomycota</taxon>
        <taxon>Ustilaginomycotina</taxon>
        <taxon>Ustilaginomycetes</taxon>
        <taxon>Ustilaginales</taxon>
        <taxon>Ustilaginaceae</taxon>
        <taxon>Pseudozyma</taxon>
    </lineage>
</organism>
<sequence>MSLLARPTPKPKQSIRVVYADGSDDGGVDARDVVLVIDVMSKTETKGTCVLKVRVRVGRNADRNSGSGGLKAHSSNALVGKF</sequence>
<proteinExistence type="predicted"/>
<dbReference type="RefSeq" id="XP_012186622.1">
    <property type="nucleotide sequence ID" value="XM_012331232.1"/>
</dbReference>